<gene>
    <name evidence="2" type="ORF">CINCED_3A013028</name>
</gene>
<evidence type="ECO:0000259" key="1">
    <source>
        <dbReference type="Pfam" id="PF05699"/>
    </source>
</evidence>
<reference evidence="2 3" key="1">
    <citation type="submission" date="2019-08" db="EMBL/GenBank/DDBJ databases">
        <authorList>
            <person name="Alioto T."/>
            <person name="Alioto T."/>
            <person name="Gomez Garrido J."/>
        </authorList>
    </citation>
    <scope>NUCLEOTIDE SEQUENCE [LARGE SCALE GENOMIC DNA]</scope>
</reference>
<protein>
    <submittedName>
        <fullName evidence="2">HAT, C-terminal dimerisation domain</fullName>
    </submittedName>
</protein>
<dbReference type="AlphaFoldDB" id="A0A5E4N094"/>
<organism evidence="2 3">
    <name type="scientific">Cinara cedri</name>
    <dbReference type="NCBI Taxonomy" id="506608"/>
    <lineage>
        <taxon>Eukaryota</taxon>
        <taxon>Metazoa</taxon>
        <taxon>Ecdysozoa</taxon>
        <taxon>Arthropoda</taxon>
        <taxon>Hexapoda</taxon>
        <taxon>Insecta</taxon>
        <taxon>Pterygota</taxon>
        <taxon>Neoptera</taxon>
        <taxon>Paraneoptera</taxon>
        <taxon>Hemiptera</taxon>
        <taxon>Sternorrhyncha</taxon>
        <taxon>Aphidomorpha</taxon>
        <taxon>Aphidoidea</taxon>
        <taxon>Aphididae</taxon>
        <taxon>Lachninae</taxon>
        <taxon>Cinara</taxon>
    </lineage>
</organism>
<dbReference type="Pfam" id="PF05699">
    <property type="entry name" value="Dimer_Tnp_hAT"/>
    <property type="match status" value="1"/>
</dbReference>
<dbReference type="InterPro" id="IPR008906">
    <property type="entry name" value="HATC_C_dom"/>
</dbReference>
<dbReference type="GO" id="GO:0046983">
    <property type="term" value="F:protein dimerization activity"/>
    <property type="evidence" value="ECO:0007669"/>
    <property type="project" value="InterPro"/>
</dbReference>
<dbReference type="OrthoDB" id="6623686at2759"/>
<evidence type="ECO:0000313" key="3">
    <source>
        <dbReference type="Proteomes" id="UP000325440"/>
    </source>
</evidence>
<evidence type="ECO:0000313" key="2">
    <source>
        <dbReference type="EMBL" id="VVC38084.1"/>
    </source>
</evidence>
<dbReference type="PANTHER" id="PTHR45749">
    <property type="match status" value="1"/>
</dbReference>
<feature type="domain" description="HAT C-terminal dimerisation" evidence="1">
    <location>
        <begin position="7"/>
        <end position="61"/>
    </location>
</feature>
<name>A0A5E4N094_9HEMI</name>
<keyword evidence="3" id="KW-1185">Reference proteome</keyword>
<dbReference type="PANTHER" id="PTHR45749:SF37">
    <property type="entry name" value="OS05G0311600 PROTEIN"/>
    <property type="match status" value="1"/>
</dbReference>
<dbReference type="Proteomes" id="UP000325440">
    <property type="component" value="Unassembled WGS sequence"/>
</dbReference>
<accession>A0A5E4N094</accession>
<proteinExistence type="predicted"/>
<dbReference type="EMBL" id="CABPRJ010001462">
    <property type="protein sequence ID" value="VVC38084.1"/>
    <property type="molecule type" value="Genomic_DNA"/>
</dbReference>
<sequence>MATMDYFKNYFTVLQKFMVILVTSCTRERSFSKLSLVKLNLRTTTVQQRLNALMVLTVEQELTVDIDTVAVIEDFKSNVESKKECAELTLFAYPAVRTTSRTTYDGSRDTAEHSAEPP</sequence>